<dbReference type="PANTHER" id="PTHR44525:SF1">
    <property type="entry name" value="WD REPEAT-CONTAINING PROTEIN 27"/>
    <property type="match status" value="1"/>
</dbReference>
<dbReference type="SUPFAM" id="SSF50978">
    <property type="entry name" value="WD40 repeat-like"/>
    <property type="match status" value="2"/>
</dbReference>
<name>A0A1Y2HYE4_9FUNG</name>
<dbReference type="InterPro" id="IPR036322">
    <property type="entry name" value="WD40_repeat_dom_sf"/>
</dbReference>
<organism evidence="3 4">
    <name type="scientific">Catenaria anguillulae PL171</name>
    <dbReference type="NCBI Taxonomy" id="765915"/>
    <lineage>
        <taxon>Eukaryota</taxon>
        <taxon>Fungi</taxon>
        <taxon>Fungi incertae sedis</taxon>
        <taxon>Blastocladiomycota</taxon>
        <taxon>Blastocladiomycetes</taxon>
        <taxon>Blastocladiales</taxon>
        <taxon>Catenariaceae</taxon>
        <taxon>Catenaria</taxon>
    </lineage>
</organism>
<dbReference type="InterPro" id="IPR001680">
    <property type="entry name" value="WD40_rpt"/>
</dbReference>
<sequence length="975" mass="104258">MFSLSARVIPNPSANLGDNGQQRAQRSCVPNPIHALVQFGSSQVVVLRPCPTSNGHCLSMTLIQDDDSNDASNPYVSAVCNDRAVAADNLDRPTFTMDRDGNVDQYAFGIDPSSFLTFRHKIASFPLAGVTGFAVAVSRTVYVWLKHHTASVGEKGPQQRRLCLEDHSSPVVTVCPIASFIATLSADHSFKLWDIGRQNSTEQLKCIYQSEILSAVAAPTFMTSDQSNTLYIGSSDGLVRVIHVKPIPTSPFSQVCTLHSLPVFKWIMDSSENVKDTADQAISTVCISAKGGPARRVLAREDSGVDAEAAAGLSHAILSCHVSEGRVYTVTASHLVVSSLAQQQPLFIHDFRDPLSNDDGESSIMLSLVPLVRNPSTHFLLLDVLESSPSAAVTRDRSSPDFVSALDTLSLDEPLSHSTPLSHPDSPTDKWVTSMAESTLVQLLSAHILTIGDLVHNRNIWSSSNARLALPLGMPKILESLCLLVSTASSSTPIGVKPVIVQELPSSELSPTSPLHKYTWTSKLPAAPSKLDKPITFRSTVKSSGYSSAPTIPRHFLASRKSSKSPSSAPPPSRTSEPDSASEWELFRAQHPIRAPPGSAVVSHPSWQPGPIANGSAHVLRCGGLVASKSGLPPCIQSSCNVSGTVKSSCWSHDSQSVMLCSPNVVRVWEPRAIGKDPTAPGTEDPYVDLPNLAPGTVAAARFVHKSRLALVAHKNRVELFKFQVTATADTSAPVSKQQAKHLRNTFTSADLKPRLPSGRAKSVWHLSAPNNAQQVTAMSAWNNRSIPLAVFATSDKSVCVADMNQGVLAARVSVETSTSSSSSLPSISSASLSVVAGCAPPSSRFIHSISILDPSDPNWSFFTPHLFLTTAHGDTARLWDMRTMSTVARFGSHLPCARHLRDPGSTGAIMAPCGTLVASERSRGERSHKRDAGLSVPRCATMGGELVGGMAFHEEKAVLVVGTTRGGLLSYWMT</sequence>
<feature type="repeat" description="WD" evidence="1">
    <location>
        <begin position="164"/>
        <end position="203"/>
    </location>
</feature>
<reference evidence="3 4" key="1">
    <citation type="submission" date="2016-07" db="EMBL/GenBank/DDBJ databases">
        <title>Pervasive Adenine N6-methylation of Active Genes in Fungi.</title>
        <authorList>
            <consortium name="DOE Joint Genome Institute"/>
            <person name="Mondo S.J."/>
            <person name="Dannebaum R.O."/>
            <person name="Kuo R.C."/>
            <person name="Labutti K."/>
            <person name="Haridas S."/>
            <person name="Kuo A."/>
            <person name="Salamov A."/>
            <person name="Ahrendt S.R."/>
            <person name="Lipzen A."/>
            <person name="Sullivan W."/>
            <person name="Andreopoulos W.B."/>
            <person name="Clum A."/>
            <person name="Lindquist E."/>
            <person name="Daum C."/>
            <person name="Ramamoorthy G.K."/>
            <person name="Gryganskyi A."/>
            <person name="Culley D."/>
            <person name="Magnuson J.K."/>
            <person name="James T.Y."/>
            <person name="O'Malley M.A."/>
            <person name="Stajich J.E."/>
            <person name="Spatafora J.W."/>
            <person name="Visel A."/>
            <person name="Grigoriev I.V."/>
        </authorList>
    </citation>
    <scope>NUCLEOTIDE SEQUENCE [LARGE SCALE GENOMIC DNA]</scope>
    <source>
        <strain evidence="3 4">PL171</strain>
    </source>
</reference>
<dbReference type="PANTHER" id="PTHR44525">
    <property type="entry name" value="WD REPEAT-CONTAINING PROTEIN 27"/>
    <property type="match status" value="1"/>
</dbReference>
<feature type="region of interest" description="Disordered" evidence="2">
    <location>
        <begin position="557"/>
        <end position="583"/>
    </location>
</feature>
<dbReference type="EMBL" id="MCFL01000005">
    <property type="protein sequence ID" value="ORZ39637.1"/>
    <property type="molecule type" value="Genomic_DNA"/>
</dbReference>
<dbReference type="STRING" id="765915.A0A1Y2HYE4"/>
<dbReference type="InterPro" id="IPR015943">
    <property type="entry name" value="WD40/YVTN_repeat-like_dom_sf"/>
</dbReference>
<evidence type="ECO:0000313" key="4">
    <source>
        <dbReference type="Proteomes" id="UP000193411"/>
    </source>
</evidence>
<comment type="caution">
    <text evidence="3">The sequence shown here is derived from an EMBL/GenBank/DDBJ whole genome shotgun (WGS) entry which is preliminary data.</text>
</comment>
<evidence type="ECO:0000313" key="3">
    <source>
        <dbReference type="EMBL" id="ORZ39637.1"/>
    </source>
</evidence>
<gene>
    <name evidence="3" type="ORF">BCR44DRAFT_1426925</name>
</gene>
<dbReference type="OrthoDB" id="20669at2759"/>
<feature type="region of interest" description="Disordered" evidence="2">
    <location>
        <begin position="1"/>
        <end position="25"/>
    </location>
</feature>
<dbReference type="PROSITE" id="PS50082">
    <property type="entry name" value="WD_REPEATS_2"/>
    <property type="match status" value="1"/>
</dbReference>
<protein>
    <submittedName>
        <fullName evidence="3">Uncharacterized protein</fullName>
    </submittedName>
</protein>
<proteinExistence type="predicted"/>
<evidence type="ECO:0000256" key="2">
    <source>
        <dbReference type="SAM" id="MobiDB-lite"/>
    </source>
</evidence>
<dbReference type="Gene3D" id="2.130.10.10">
    <property type="entry name" value="YVTN repeat-like/Quinoprotein amine dehydrogenase"/>
    <property type="match status" value="2"/>
</dbReference>
<evidence type="ECO:0000256" key="1">
    <source>
        <dbReference type="PROSITE-ProRule" id="PRU00221"/>
    </source>
</evidence>
<dbReference type="SMART" id="SM00320">
    <property type="entry name" value="WD40"/>
    <property type="match status" value="4"/>
</dbReference>
<keyword evidence="1" id="KW-0853">WD repeat</keyword>
<feature type="compositionally biased region" description="Polar residues" evidence="2">
    <location>
        <begin position="12"/>
        <end position="25"/>
    </location>
</feature>
<dbReference type="AlphaFoldDB" id="A0A1Y2HYE4"/>
<accession>A0A1Y2HYE4</accession>
<dbReference type="InterPro" id="IPR042411">
    <property type="entry name" value="WDR27"/>
</dbReference>
<keyword evidence="4" id="KW-1185">Reference proteome</keyword>
<dbReference type="Proteomes" id="UP000193411">
    <property type="component" value="Unassembled WGS sequence"/>
</dbReference>